<dbReference type="GO" id="GO:0009378">
    <property type="term" value="F:four-way junction helicase activity"/>
    <property type="evidence" value="ECO:0007669"/>
    <property type="project" value="TreeGrafter"/>
</dbReference>
<dbReference type="InterPro" id="IPR001650">
    <property type="entry name" value="Helicase_C-like"/>
</dbReference>
<accession>A0A516GUX1</accession>
<dbReference type="GO" id="GO:0005737">
    <property type="term" value="C:cytoplasm"/>
    <property type="evidence" value="ECO:0007669"/>
    <property type="project" value="TreeGrafter"/>
</dbReference>
<dbReference type="GO" id="GO:0043590">
    <property type="term" value="C:bacterial nucleoid"/>
    <property type="evidence" value="ECO:0007669"/>
    <property type="project" value="TreeGrafter"/>
</dbReference>
<dbReference type="PANTHER" id="PTHR13710">
    <property type="entry name" value="DNA HELICASE RECQ FAMILY MEMBER"/>
    <property type="match status" value="1"/>
</dbReference>
<feature type="domain" description="Helicase ATP-binding" evidence="13">
    <location>
        <begin position="25"/>
        <end position="193"/>
    </location>
</feature>
<keyword evidence="5 15" id="KW-0347">Helicase</keyword>
<dbReference type="PROSITE" id="PS51194">
    <property type="entry name" value="HELICASE_CTER"/>
    <property type="match status" value="1"/>
</dbReference>
<evidence type="ECO:0000256" key="1">
    <source>
        <dbReference type="ARBA" id="ARBA00005446"/>
    </source>
</evidence>
<dbReference type="InterPro" id="IPR027417">
    <property type="entry name" value="P-loop_NTPase"/>
</dbReference>
<proteinExistence type="inferred from homology"/>
<dbReference type="InterPro" id="IPR014001">
    <property type="entry name" value="Helicase_ATP-bd"/>
</dbReference>
<dbReference type="Pfam" id="PF16124">
    <property type="entry name" value="RecQ_Zn_bind"/>
    <property type="match status" value="1"/>
</dbReference>
<evidence type="ECO:0000259" key="14">
    <source>
        <dbReference type="PROSITE" id="PS51194"/>
    </source>
</evidence>
<reference evidence="15 16" key="1">
    <citation type="submission" date="2019-07" db="EMBL/GenBank/DDBJ databases">
        <title>Genome sequencing for Formosa sp. PS13.</title>
        <authorList>
            <person name="Park S.-J."/>
        </authorList>
    </citation>
    <scope>NUCLEOTIDE SEQUENCE [LARGE SCALE GENOMIC DNA]</scope>
    <source>
        <strain evidence="15 16">PS13</strain>
    </source>
</reference>
<evidence type="ECO:0000256" key="4">
    <source>
        <dbReference type="ARBA" id="ARBA00022801"/>
    </source>
</evidence>
<evidence type="ECO:0000313" key="16">
    <source>
        <dbReference type="Proteomes" id="UP000319209"/>
    </source>
</evidence>
<name>A0A516GUX1_9FLAO</name>
<dbReference type="SMART" id="SM00487">
    <property type="entry name" value="DEXDc"/>
    <property type="match status" value="1"/>
</dbReference>
<keyword evidence="6" id="KW-0067">ATP-binding</keyword>
<evidence type="ECO:0000256" key="11">
    <source>
        <dbReference type="ARBA" id="ARBA00044535"/>
    </source>
</evidence>
<dbReference type="GO" id="GO:0016787">
    <property type="term" value="F:hydrolase activity"/>
    <property type="evidence" value="ECO:0007669"/>
    <property type="project" value="UniProtKB-KW"/>
</dbReference>
<dbReference type="GO" id="GO:0046872">
    <property type="term" value="F:metal ion binding"/>
    <property type="evidence" value="ECO:0007669"/>
    <property type="project" value="UniProtKB-KW"/>
</dbReference>
<dbReference type="Pfam" id="PF00270">
    <property type="entry name" value="DEAD"/>
    <property type="match status" value="1"/>
</dbReference>
<dbReference type="InterPro" id="IPR004589">
    <property type="entry name" value="DNA_helicase_ATP-dep_RecQ"/>
</dbReference>
<dbReference type="Gene3D" id="1.10.10.10">
    <property type="entry name" value="Winged helix-like DNA-binding domain superfamily/Winged helix DNA-binding domain"/>
    <property type="match status" value="1"/>
</dbReference>
<dbReference type="FunFam" id="3.40.50.300:FF:001389">
    <property type="entry name" value="ATP-dependent DNA helicase RecQ"/>
    <property type="match status" value="1"/>
</dbReference>
<dbReference type="PROSITE" id="PS51192">
    <property type="entry name" value="HELICASE_ATP_BIND_1"/>
    <property type="match status" value="1"/>
</dbReference>
<dbReference type="Pfam" id="PF00271">
    <property type="entry name" value="Helicase_C"/>
    <property type="match status" value="1"/>
</dbReference>
<dbReference type="Gene3D" id="3.40.50.300">
    <property type="entry name" value="P-loop containing nucleotide triphosphate hydrolases"/>
    <property type="match status" value="2"/>
</dbReference>
<evidence type="ECO:0000313" key="15">
    <source>
        <dbReference type="EMBL" id="QDO95317.1"/>
    </source>
</evidence>
<keyword evidence="2" id="KW-0479">Metal-binding</keyword>
<dbReference type="GO" id="GO:0005524">
    <property type="term" value="F:ATP binding"/>
    <property type="evidence" value="ECO:0007669"/>
    <property type="project" value="UniProtKB-KW"/>
</dbReference>
<keyword evidence="16" id="KW-1185">Reference proteome</keyword>
<organism evidence="15 16">
    <name type="scientific">Formosa sediminum</name>
    <dbReference type="NCBI Taxonomy" id="2594004"/>
    <lineage>
        <taxon>Bacteria</taxon>
        <taxon>Pseudomonadati</taxon>
        <taxon>Bacteroidota</taxon>
        <taxon>Flavobacteriia</taxon>
        <taxon>Flavobacteriales</taxon>
        <taxon>Flavobacteriaceae</taxon>
        <taxon>Formosa</taxon>
    </lineage>
</organism>
<dbReference type="GO" id="GO:0043138">
    <property type="term" value="F:3'-5' DNA helicase activity"/>
    <property type="evidence" value="ECO:0007669"/>
    <property type="project" value="UniProtKB-EC"/>
</dbReference>
<evidence type="ECO:0000256" key="2">
    <source>
        <dbReference type="ARBA" id="ARBA00022723"/>
    </source>
</evidence>
<evidence type="ECO:0000256" key="7">
    <source>
        <dbReference type="ARBA" id="ARBA00023125"/>
    </source>
</evidence>
<dbReference type="AlphaFoldDB" id="A0A516GUX1"/>
<evidence type="ECO:0000259" key="13">
    <source>
        <dbReference type="PROSITE" id="PS51192"/>
    </source>
</evidence>
<comment type="similarity">
    <text evidence="1">Belongs to the helicase family. RecQ subfamily.</text>
</comment>
<evidence type="ECO:0000256" key="5">
    <source>
        <dbReference type="ARBA" id="ARBA00022806"/>
    </source>
</evidence>
<dbReference type="NCBIfam" id="TIGR00614">
    <property type="entry name" value="recQ_fam"/>
    <property type="match status" value="1"/>
</dbReference>
<dbReference type="GO" id="GO:0006281">
    <property type="term" value="P:DNA repair"/>
    <property type="evidence" value="ECO:0007669"/>
    <property type="project" value="TreeGrafter"/>
</dbReference>
<comment type="catalytic activity">
    <reaction evidence="9">
        <text>Couples ATP hydrolysis with the unwinding of duplex DNA by translocating in the 3'-5' direction.</text>
        <dbReference type="EC" id="5.6.2.4"/>
    </reaction>
</comment>
<dbReference type="SUPFAM" id="SSF52540">
    <property type="entry name" value="P-loop containing nucleoside triphosphate hydrolases"/>
    <property type="match status" value="1"/>
</dbReference>
<evidence type="ECO:0000256" key="12">
    <source>
        <dbReference type="ARBA" id="ARBA00044550"/>
    </source>
</evidence>
<dbReference type="EMBL" id="CP041637">
    <property type="protein sequence ID" value="QDO95317.1"/>
    <property type="molecule type" value="Genomic_DNA"/>
</dbReference>
<dbReference type="EC" id="5.6.2.4" evidence="10"/>
<dbReference type="InterPro" id="IPR032284">
    <property type="entry name" value="RecQ_Zn-bd"/>
</dbReference>
<dbReference type="RefSeq" id="WP_143382225.1">
    <property type="nucleotide sequence ID" value="NZ_CP041637.1"/>
</dbReference>
<evidence type="ECO:0000256" key="3">
    <source>
        <dbReference type="ARBA" id="ARBA00022741"/>
    </source>
</evidence>
<dbReference type="GO" id="GO:0003677">
    <property type="term" value="F:DNA binding"/>
    <property type="evidence" value="ECO:0007669"/>
    <property type="project" value="UniProtKB-KW"/>
</dbReference>
<dbReference type="InterPro" id="IPR011545">
    <property type="entry name" value="DEAD/DEAH_box_helicase_dom"/>
</dbReference>
<feature type="domain" description="Helicase C-terminal" evidence="14">
    <location>
        <begin position="217"/>
        <end position="363"/>
    </location>
</feature>
<dbReference type="SMART" id="SM00490">
    <property type="entry name" value="HELICc"/>
    <property type="match status" value="1"/>
</dbReference>
<keyword evidence="3" id="KW-0547">Nucleotide-binding</keyword>
<evidence type="ECO:0000256" key="6">
    <source>
        <dbReference type="ARBA" id="ARBA00022840"/>
    </source>
</evidence>
<dbReference type="GO" id="GO:0030894">
    <property type="term" value="C:replisome"/>
    <property type="evidence" value="ECO:0007669"/>
    <property type="project" value="TreeGrafter"/>
</dbReference>
<keyword evidence="7" id="KW-0238">DNA-binding</keyword>
<sequence length="637" mass="72267">MQHPIKILERYWNYTTFRPFQEEAIQAAIEGEDVFVLMPTGGGKSMCFQIPALAKEGICIVISPLVALMKNQVQVLQDKGIKAMALTSGLTYNQLDTMLDNCIYGKYKFLYISPERLQQELVQERIKQMHVNLIAIDEAHCISQWGNDFRPAYKNITTLRRLQPTVNCMALTASATPIVVDDIISELDFIKPKLFKQSFYRPNLAYMVFHEDDKYYRIETILKKYTAPSIIYVRSRKLTLEIANFLNSKGIEASAFHGGLSNHEKDDRLNDWLQNKTQVMVATNAFGMGIDKPDVKTVIHLNLPDSLESYFQEAGRAGRNGEKAFAVILKNKSDEVLVRNQFLEVLPNIAFIKQVYRKLSNYCQISYGEGALTTHDFNFNEFCKVYKFNGVLAFNALQILDRTSIITLTKQFQNKTLVQFIISNVSLFHYLDTHTELQLIVKSLLRTYGGIFEHPTKINTTLVSDKASIPEHVLLKALATLAKDEIISLQQTKTDAQVTFIVPREDDKTINRIASIIEQQNNLKQNQVQSVLDYVSNDTVCKTIQLLQYFGEKDGNPCGICSVCVGAAKTIKSTKPVDFTVIRKQIILHLEQGHLSSRALANAIHCTEADVLSVLKLLLEHQIVAVTKTNTYKLYHT</sequence>
<gene>
    <name evidence="15" type="ORF">FNB79_15510</name>
</gene>
<dbReference type="KEGG" id="fop:FNB79_15510"/>
<keyword evidence="4" id="KW-0378">Hydrolase</keyword>
<dbReference type="InterPro" id="IPR036388">
    <property type="entry name" value="WH-like_DNA-bd_sf"/>
</dbReference>
<dbReference type="OrthoDB" id="9763310at2"/>
<protein>
    <recommendedName>
        <fullName evidence="11">ATP-dependent DNA helicase RecQ</fullName>
        <ecNumber evidence="10">5.6.2.4</ecNumber>
    </recommendedName>
    <alternativeName>
        <fullName evidence="12">DNA 3'-5' helicase RecQ</fullName>
    </alternativeName>
</protein>
<dbReference type="Proteomes" id="UP000319209">
    <property type="component" value="Chromosome"/>
</dbReference>
<dbReference type="CDD" id="cd17920">
    <property type="entry name" value="DEXHc_RecQ"/>
    <property type="match status" value="1"/>
</dbReference>
<evidence type="ECO:0000256" key="10">
    <source>
        <dbReference type="ARBA" id="ARBA00034808"/>
    </source>
</evidence>
<keyword evidence="8" id="KW-0413">Isomerase</keyword>
<dbReference type="PANTHER" id="PTHR13710:SF105">
    <property type="entry name" value="ATP-DEPENDENT DNA HELICASE Q1"/>
    <property type="match status" value="1"/>
</dbReference>
<dbReference type="GO" id="GO:0006310">
    <property type="term" value="P:DNA recombination"/>
    <property type="evidence" value="ECO:0007669"/>
    <property type="project" value="InterPro"/>
</dbReference>
<evidence type="ECO:0000256" key="9">
    <source>
        <dbReference type="ARBA" id="ARBA00034617"/>
    </source>
</evidence>
<evidence type="ECO:0000256" key="8">
    <source>
        <dbReference type="ARBA" id="ARBA00023235"/>
    </source>
</evidence>